<reference evidence="2" key="1">
    <citation type="submission" date="2019-08" db="EMBL/GenBank/DDBJ databases">
        <authorList>
            <person name="Kucharzyk K."/>
            <person name="Murdoch R.W."/>
            <person name="Higgins S."/>
            <person name="Loffler F."/>
        </authorList>
    </citation>
    <scope>NUCLEOTIDE SEQUENCE</scope>
</reference>
<keyword evidence="1" id="KW-0472">Membrane</keyword>
<evidence type="ECO:0000313" key="2">
    <source>
        <dbReference type="EMBL" id="MPN41694.1"/>
    </source>
</evidence>
<dbReference type="EMBL" id="VSSQ01098915">
    <property type="protein sequence ID" value="MPN41694.1"/>
    <property type="molecule type" value="Genomic_DNA"/>
</dbReference>
<keyword evidence="1" id="KW-0812">Transmembrane</keyword>
<organism evidence="2">
    <name type="scientific">bioreactor metagenome</name>
    <dbReference type="NCBI Taxonomy" id="1076179"/>
    <lineage>
        <taxon>unclassified sequences</taxon>
        <taxon>metagenomes</taxon>
        <taxon>ecological metagenomes</taxon>
    </lineage>
</organism>
<evidence type="ECO:0000256" key="1">
    <source>
        <dbReference type="SAM" id="Phobius"/>
    </source>
</evidence>
<feature type="transmembrane region" description="Helical" evidence="1">
    <location>
        <begin position="33"/>
        <end position="53"/>
    </location>
</feature>
<keyword evidence="1" id="KW-1133">Transmembrane helix</keyword>
<accession>A0A645HZW6</accession>
<protein>
    <submittedName>
        <fullName evidence="2">Uncharacterized protein</fullName>
    </submittedName>
</protein>
<dbReference type="AlphaFoldDB" id="A0A645HZW6"/>
<sequence>MIQTGIKLDFVVVGSSCNSDSADFFFPHFVRGLFYLFEGFCGGFGFVVQFCVIDRSI</sequence>
<comment type="caution">
    <text evidence="2">The sequence shown here is derived from an EMBL/GenBank/DDBJ whole genome shotgun (WGS) entry which is preliminary data.</text>
</comment>
<name>A0A645HZW6_9ZZZZ</name>
<proteinExistence type="predicted"/>
<gene>
    <name evidence="2" type="ORF">SDC9_189249</name>
</gene>